<reference evidence="1 3" key="1">
    <citation type="submission" date="2022-09" db="EMBL/GenBank/DDBJ databases">
        <title>Enrichment on poylsaccharides allowed isolation of novel metabolic and taxonomic groups of Haloarchaea.</title>
        <authorList>
            <person name="Sorokin D.Y."/>
            <person name="Elcheninov A.G."/>
            <person name="Khizhniak T.V."/>
            <person name="Kolganova T.V."/>
            <person name="Kublanov I.V."/>
        </authorList>
    </citation>
    <scope>NUCLEOTIDE SEQUENCE</scope>
    <source>
        <strain evidence="2 3">AArc-m2/3/4</strain>
        <strain evidence="1">AArc-xg1-1</strain>
    </source>
</reference>
<gene>
    <name evidence="2" type="ORF">OB955_15905</name>
    <name evidence="1" type="ORF">OB960_15165</name>
</gene>
<organism evidence="1 4">
    <name type="scientific">Natronoglomus mannanivorans</name>
    <dbReference type="NCBI Taxonomy" id="2979990"/>
    <lineage>
        <taxon>Archaea</taxon>
        <taxon>Methanobacteriati</taxon>
        <taxon>Methanobacteriota</taxon>
        <taxon>Stenosarchaea group</taxon>
        <taxon>Halobacteria</taxon>
        <taxon>Halobacteriales</taxon>
        <taxon>Natrialbaceae</taxon>
        <taxon>Natronoglomus</taxon>
    </lineage>
</organism>
<sequence length="70" mass="7516">MTDTEPPADAARMFLGQDALSQRDDGFVIDCPECGSSTLLADVVREGRCSGYDDVTGCGADLWLELAWDS</sequence>
<dbReference type="Proteomes" id="UP001320972">
    <property type="component" value="Unassembled WGS sequence"/>
</dbReference>
<keyword evidence="3" id="KW-1185">Reference proteome</keyword>
<evidence type="ECO:0000313" key="3">
    <source>
        <dbReference type="Proteomes" id="UP001320972"/>
    </source>
</evidence>
<comment type="caution">
    <text evidence="1">The sequence shown here is derived from an EMBL/GenBank/DDBJ whole genome shotgun (WGS) entry which is preliminary data.</text>
</comment>
<evidence type="ECO:0000313" key="4">
    <source>
        <dbReference type="Proteomes" id="UP001321018"/>
    </source>
</evidence>
<dbReference type="RefSeq" id="WP_338004553.1">
    <property type="nucleotide sequence ID" value="NZ_JAOPKA010000010.1"/>
</dbReference>
<dbReference type="Proteomes" id="UP001321018">
    <property type="component" value="Unassembled WGS sequence"/>
</dbReference>
<evidence type="ECO:0000313" key="2">
    <source>
        <dbReference type="EMBL" id="MCU4974212.1"/>
    </source>
</evidence>
<dbReference type="EMBL" id="JAOPKA010000010">
    <property type="protein sequence ID" value="MCU4742733.1"/>
    <property type="molecule type" value="Genomic_DNA"/>
</dbReference>
<dbReference type="EMBL" id="JAOPKB010000010">
    <property type="protein sequence ID" value="MCU4974212.1"/>
    <property type="molecule type" value="Genomic_DNA"/>
</dbReference>
<accession>A0AAP3E2L9</accession>
<protein>
    <submittedName>
        <fullName evidence="1">Uncharacterized protein</fullName>
    </submittedName>
</protein>
<name>A0AAP3E2L9_9EURY</name>
<dbReference type="AlphaFoldDB" id="A0AAP3E2L9"/>
<evidence type="ECO:0000313" key="1">
    <source>
        <dbReference type="EMBL" id="MCU4742733.1"/>
    </source>
</evidence>
<proteinExistence type="predicted"/>